<organism evidence="1 2">
    <name type="scientific">Haloechinothrix salitolerans</name>
    <dbReference type="NCBI Taxonomy" id="926830"/>
    <lineage>
        <taxon>Bacteria</taxon>
        <taxon>Bacillati</taxon>
        <taxon>Actinomycetota</taxon>
        <taxon>Actinomycetes</taxon>
        <taxon>Pseudonocardiales</taxon>
        <taxon>Pseudonocardiaceae</taxon>
        <taxon>Haloechinothrix</taxon>
    </lineage>
</organism>
<evidence type="ECO:0000313" key="1">
    <source>
        <dbReference type="EMBL" id="MFC6870632.1"/>
    </source>
</evidence>
<comment type="caution">
    <text evidence="1">The sequence shown here is derived from an EMBL/GenBank/DDBJ whole genome shotgun (WGS) entry which is preliminary data.</text>
</comment>
<keyword evidence="2" id="KW-1185">Reference proteome</keyword>
<gene>
    <name evidence="1" type="ORF">ACFQGD_26220</name>
</gene>
<proteinExistence type="predicted"/>
<dbReference type="RefSeq" id="WP_345404890.1">
    <property type="nucleotide sequence ID" value="NZ_BAABLA010000119.1"/>
</dbReference>
<dbReference type="EMBL" id="JBHSXX010000001">
    <property type="protein sequence ID" value="MFC6870632.1"/>
    <property type="molecule type" value="Genomic_DNA"/>
</dbReference>
<dbReference type="Proteomes" id="UP001596337">
    <property type="component" value="Unassembled WGS sequence"/>
</dbReference>
<name>A0ABW2C800_9PSEU</name>
<evidence type="ECO:0008006" key="3">
    <source>
        <dbReference type="Google" id="ProtNLM"/>
    </source>
</evidence>
<accession>A0ABW2C800</accession>
<protein>
    <recommendedName>
        <fullName evidence="3">Excreted virulence factor EspC, type VII ESX diderm</fullName>
    </recommendedName>
</protein>
<evidence type="ECO:0000313" key="2">
    <source>
        <dbReference type="Proteomes" id="UP001596337"/>
    </source>
</evidence>
<reference evidence="2" key="1">
    <citation type="journal article" date="2019" name="Int. J. Syst. Evol. Microbiol.">
        <title>The Global Catalogue of Microorganisms (GCM) 10K type strain sequencing project: providing services to taxonomists for standard genome sequencing and annotation.</title>
        <authorList>
            <consortium name="The Broad Institute Genomics Platform"/>
            <consortium name="The Broad Institute Genome Sequencing Center for Infectious Disease"/>
            <person name="Wu L."/>
            <person name="Ma J."/>
        </authorList>
    </citation>
    <scope>NUCLEOTIDE SEQUENCE [LARGE SCALE GENOMIC DNA]</scope>
    <source>
        <strain evidence="2">KCTC 32255</strain>
    </source>
</reference>
<sequence>MAGFQVDPDAVRAAAPGLRECRDEISAAAGLVGSVSLPAAAMGDVEAAGEFAAAVRALVSEHGDDLEHGALWVNDAEEAVVKAAESYEEMDRRAIDRFTRLLGE</sequence>